<name>A0AAN6PR34_9PEZI</name>
<dbReference type="Proteomes" id="UP001303115">
    <property type="component" value="Unassembled WGS sequence"/>
</dbReference>
<dbReference type="EMBL" id="MU854328">
    <property type="protein sequence ID" value="KAK4043411.1"/>
    <property type="molecule type" value="Genomic_DNA"/>
</dbReference>
<evidence type="ECO:0000313" key="2">
    <source>
        <dbReference type="Proteomes" id="UP001303115"/>
    </source>
</evidence>
<gene>
    <name evidence="1" type="ORF">C8A01DRAFT_32537</name>
</gene>
<accession>A0AAN6PR34</accession>
<sequence>MNPSQTTPATSPSASALRIFTRHPRLTIAGLAILGTGMGFRHVSRSYRQNEEAQKKSASNLYVTVDRSGGGI</sequence>
<proteinExistence type="predicted"/>
<comment type="caution">
    <text evidence="1">The sequence shown here is derived from an EMBL/GenBank/DDBJ whole genome shotgun (WGS) entry which is preliminary data.</text>
</comment>
<protein>
    <submittedName>
        <fullName evidence="1">Uncharacterized protein</fullName>
    </submittedName>
</protein>
<evidence type="ECO:0000313" key="1">
    <source>
        <dbReference type="EMBL" id="KAK4043411.1"/>
    </source>
</evidence>
<reference evidence="2" key="1">
    <citation type="journal article" date="2023" name="Mol. Phylogenet. Evol.">
        <title>Genome-scale phylogeny and comparative genomics of the fungal order Sordariales.</title>
        <authorList>
            <person name="Hensen N."/>
            <person name="Bonometti L."/>
            <person name="Westerberg I."/>
            <person name="Brannstrom I.O."/>
            <person name="Guillou S."/>
            <person name="Cros-Aarteil S."/>
            <person name="Calhoun S."/>
            <person name="Haridas S."/>
            <person name="Kuo A."/>
            <person name="Mondo S."/>
            <person name="Pangilinan J."/>
            <person name="Riley R."/>
            <person name="LaButti K."/>
            <person name="Andreopoulos B."/>
            <person name="Lipzen A."/>
            <person name="Chen C."/>
            <person name="Yan M."/>
            <person name="Daum C."/>
            <person name="Ng V."/>
            <person name="Clum A."/>
            <person name="Steindorff A."/>
            <person name="Ohm R.A."/>
            <person name="Martin F."/>
            <person name="Silar P."/>
            <person name="Natvig D.O."/>
            <person name="Lalanne C."/>
            <person name="Gautier V."/>
            <person name="Ament-Velasquez S.L."/>
            <person name="Kruys A."/>
            <person name="Hutchinson M.I."/>
            <person name="Powell A.J."/>
            <person name="Barry K."/>
            <person name="Miller A.N."/>
            <person name="Grigoriev I.V."/>
            <person name="Debuchy R."/>
            <person name="Gladieux P."/>
            <person name="Hiltunen Thoren M."/>
            <person name="Johannesson H."/>
        </authorList>
    </citation>
    <scope>NUCLEOTIDE SEQUENCE [LARGE SCALE GENOMIC DNA]</scope>
    <source>
        <strain evidence="2">CBS 284.82</strain>
    </source>
</reference>
<organism evidence="1 2">
    <name type="scientific">Parachaetomium inaequale</name>
    <dbReference type="NCBI Taxonomy" id="2588326"/>
    <lineage>
        <taxon>Eukaryota</taxon>
        <taxon>Fungi</taxon>
        <taxon>Dikarya</taxon>
        <taxon>Ascomycota</taxon>
        <taxon>Pezizomycotina</taxon>
        <taxon>Sordariomycetes</taxon>
        <taxon>Sordariomycetidae</taxon>
        <taxon>Sordariales</taxon>
        <taxon>Chaetomiaceae</taxon>
        <taxon>Parachaetomium</taxon>
    </lineage>
</organism>
<keyword evidence="2" id="KW-1185">Reference proteome</keyword>
<dbReference type="AlphaFoldDB" id="A0AAN6PR34"/>